<feature type="non-terminal residue" evidence="1">
    <location>
        <position position="29"/>
    </location>
</feature>
<reference evidence="1" key="1">
    <citation type="submission" date="2018-05" db="EMBL/GenBank/DDBJ databases">
        <authorList>
            <person name="Lanie J.A."/>
            <person name="Ng W.-L."/>
            <person name="Kazmierczak K.M."/>
            <person name="Andrzejewski T.M."/>
            <person name="Davidsen T.M."/>
            <person name="Wayne K.J."/>
            <person name="Tettelin H."/>
            <person name="Glass J.I."/>
            <person name="Rusch D."/>
            <person name="Podicherti R."/>
            <person name="Tsui H.-C.T."/>
            <person name="Winkler M.E."/>
        </authorList>
    </citation>
    <scope>NUCLEOTIDE SEQUENCE</scope>
</reference>
<sequence length="29" mass="3354">MIIKVIAHHDSQHFGIGCEIKKFFLLSLK</sequence>
<proteinExistence type="predicted"/>
<protein>
    <submittedName>
        <fullName evidence="1">Uncharacterized protein</fullName>
    </submittedName>
</protein>
<name>A0A382RTR0_9ZZZZ</name>
<accession>A0A382RTR0</accession>
<organism evidence="1">
    <name type="scientific">marine metagenome</name>
    <dbReference type="NCBI Taxonomy" id="408172"/>
    <lineage>
        <taxon>unclassified sequences</taxon>
        <taxon>metagenomes</taxon>
        <taxon>ecological metagenomes</taxon>
    </lineage>
</organism>
<dbReference type="EMBL" id="UINC01124135">
    <property type="protein sequence ID" value="SVD01074.1"/>
    <property type="molecule type" value="Genomic_DNA"/>
</dbReference>
<evidence type="ECO:0000313" key="1">
    <source>
        <dbReference type="EMBL" id="SVD01074.1"/>
    </source>
</evidence>
<dbReference type="AlphaFoldDB" id="A0A382RTR0"/>
<gene>
    <name evidence="1" type="ORF">METZ01_LOCUS353928</name>
</gene>